<dbReference type="GO" id="GO:0003676">
    <property type="term" value="F:nucleic acid binding"/>
    <property type="evidence" value="ECO:0007669"/>
    <property type="project" value="InterPro"/>
</dbReference>
<keyword evidence="2" id="KW-1185">Reference proteome</keyword>
<sequence>MPRFLSFDKKLQRMTISEQCLELYSSNPTYFCSVSSLWMKHGSITILQRLNSNKNSGQRRTNQYQEKQKSVTSAGKVMATVLRDAKAIIMLVYLKEGRTINAEYYVNLLDKLHSKIKEKRPGLVKKKVLFHQENTPIHKAVIVMAKLHEL</sequence>
<dbReference type="PANTHER" id="PTHR46060:SF1">
    <property type="entry name" value="MARINER MOS1 TRANSPOSASE-LIKE PROTEIN"/>
    <property type="match status" value="1"/>
</dbReference>
<evidence type="ECO:0008006" key="3">
    <source>
        <dbReference type="Google" id="ProtNLM"/>
    </source>
</evidence>
<name>A0A8T0EX08_ARGBR</name>
<evidence type="ECO:0000313" key="2">
    <source>
        <dbReference type="Proteomes" id="UP000807504"/>
    </source>
</evidence>
<dbReference type="Pfam" id="PF01359">
    <property type="entry name" value="Transposase_1"/>
    <property type="match status" value="1"/>
</dbReference>
<dbReference type="InterPro" id="IPR001888">
    <property type="entry name" value="Transposase_1"/>
</dbReference>
<gene>
    <name evidence="1" type="ORF">HNY73_013107</name>
</gene>
<proteinExistence type="predicted"/>
<accession>A0A8T0EX08</accession>
<comment type="caution">
    <text evidence="1">The sequence shown here is derived from an EMBL/GenBank/DDBJ whole genome shotgun (WGS) entry which is preliminary data.</text>
</comment>
<organism evidence="1 2">
    <name type="scientific">Argiope bruennichi</name>
    <name type="common">Wasp spider</name>
    <name type="synonym">Aranea bruennichi</name>
    <dbReference type="NCBI Taxonomy" id="94029"/>
    <lineage>
        <taxon>Eukaryota</taxon>
        <taxon>Metazoa</taxon>
        <taxon>Ecdysozoa</taxon>
        <taxon>Arthropoda</taxon>
        <taxon>Chelicerata</taxon>
        <taxon>Arachnida</taxon>
        <taxon>Araneae</taxon>
        <taxon>Araneomorphae</taxon>
        <taxon>Entelegynae</taxon>
        <taxon>Araneoidea</taxon>
        <taxon>Araneidae</taxon>
        <taxon>Argiope</taxon>
    </lineage>
</organism>
<evidence type="ECO:0000313" key="1">
    <source>
        <dbReference type="EMBL" id="KAF8782873.1"/>
    </source>
</evidence>
<protein>
    <recommendedName>
        <fullName evidence="3">Transposase</fullName>
    </recommendedName>
</protein>
<dbReference type="InterPro" id="IPR052709">
    <property type="entry name" value="Transposase-MT_Hybrid"/>
</dbReference>
<dbReference type="PANTHER" id="PTHR46060">
    <property type="entry name" value="MARINER MOS1 TRANSPOSASE-LIKE PROTEIN"/>
    <property type="match status" value="1"/>
</dbReference>
<dbReference type="Gene3D" id="3.30.420.10">
    <property type="entry name" value="Ribonuclease H-like superfamily/Ribonuclease H"/>
    <property type="match status" value="1"/>
</dbReference>
<dbReference type="EMBL" id="JABXBU010001863">
    <property type="protein sequence ID" value="KAF8782873.1"/>
    <property type="molecule type" value="Genomic_DNA"/>
</dbReference>
<reference evidence="1" key="1">
    <citation type="journal article" date="2020" name="bioRxiv">
        <title>Chromosome-level reference genome of the European wasp spider Argiope bruennichi: a resource for studies on range expansion and evolutionary adaptation.</title>
        <authorList>
            <person name="Sheffer M.M."/>
            <person name="Hoppe A."/>
            <person name="Krehenwinkel H."/>
            <person name="Uhl G."/>
            <person name="Kuss A.W."/>
            <person name="Jensen L."/>
            <person name="Jensen C."/>
            <person name="Gillespie R.G."/>
            <person name="Hoff K.J."/>
            <person name="Prost S."/>
        </authorList>
    </citation>
    <scope>NUCLEOTIDE SEQUENCE</scope>
</reference>
<reference evidence="1" key="2">
    <citation type="submission" date="2020-06" db="EMBL/GenBank/DDBJ databases">
        <authorList>
            <person name="Sheffer M."/>
        </authorList>
    </citation>
    <scope>NUCLEOTIDE SEQUENCE</scope>
</reference>
<dbReference type="InterPro" id="IPR036397">
    <property type="entry name" value="RNaseH_sf"/>
</dbReference>
<dbReference type="Proteomes" id="UP000807504">
    <property type="component" value="Unassembled WGS sequence"/>
</dbReference>
<dbReference type="AlphaFoldDB" id="A0A8T0EX08"/>